<gene>
    <name evidence="4" type="primary">LOC117140921</name>
</gene>
<feature type="compositionally biased region" description="Basic and acidic residues" evidence="1">
    <location>
        <begin position="175"/>
        <end position="184"/>
    </location>
</feature>
<dbReference type="Proteomes" id="UP000515162">
    <property type="component" value="Chromosome 3L"/>
</dbReference>
<feature type="transmembrane region" description="Helical" evidence="2">
    <location>
        <begin position="112"/>
        <end position="130"/>
    </location>
</feature>
<name>A0A6P8JV40_DROMA</name>
<keyword evidence="2" id="KW-0812">Transmembrane</keyword>
<feature type="transmembrane region" description="Helical" evidence="2">
    <location>
        <begin position="43"/>
        <end position="67"/>
    </location>
</feature>
<dbReference type="GeneID" id="117140921"/>
<organism evidence="3 4">
    <name type="scientific">Drosophila mauritiana</name>
    <name type="common">Fruit fly</name>
    <dbReference type="NCBI Taxonomy" id="7226"/>
    <lineage>
        <taxon>Eukaryota</taxon>
        <taxon>Metazoa</taxon>
        <taxon>Ecdysozoa</taxon>
        <taxon>Arthropoda</taxon>
        <taxon>Hexapoda</taxon>
        <taxon>Insecta</taxon>
        <taxon>Pterygota</taxon>
        <taxon>Neoptera</taxon>
        <taxon>Endopterygota</taxon>
        <taxon>Diptera</taxon>
        <taxon>Brachycera</taxon>
        <taxon>Muscomorpha</taxon>
        <taxon>Ephydroidea</taxon>
        <taxon>Drosophilidae</taxon>
        <taxon>Drosophila</taxon>
        <taxon>Sophophora</taxon>
    </lineage>
</organism>
<feature type="transmembrane region" description="Helical" evidence="2">
    <location>
        <begin position="14"/>
        <end position="37"/>
    </location>
</feature>
<evidence type="ECO:0000313" key="4">
    <source>
        <dbReference type="RefSeq" id="XP_033160003.1"/>
    </source>
</evidence>
<proteinExistence type="predicted"/>
<accession>A0A6P8JV40</accession>
<dbReference type="RefSeq" id="XP_033160003.1">
    <property type="nucleotide sequence ID" value="XM_033304112.1"/>
</dbReference>
<evidence type="ECO:0000256" key="2">
    <source>
        <dbReference type="SAM" id="Phobius"/>
    </source>
</evidence>
<sequence>MFHFFDMISSKKSLLIWAYAIGCFDLISALLFSMVSLKTICDHLSWLTIFAAVFGLFWITMIVMLLVGIHGRHPRCVRAWIIFSCVGIMVEMCLVLYAVFNESTFQMGLIKNGLLLMVGLIVECIFLYIVQRFYVTLAFCQACHKAIASRIAQQQACMELEGEHSHQKHHYNLGEPKRPIENQKRRGKIVPNAPTQPMKMGLFRPSDISSTT</sequence>
<evidence type="ECO:0000313" key="3">
    <source>
        <dbReference type="Proteomes" id="UP000515162"/>
    </source>
</evidence>
<dbReference type="AlphaFoldDB" id="A0A6P8JV40"/>
<evidence type="ECO:0000256" key="1">
    <source>
        <dbReference type="SAM" id="MobiDB-lite"/>
    </source>
</evidence>
<keyword evidence="2" id="KW-1133">Transmembrane helix</keyword>
<feature type="transmembrane region" description="Helical" evidence="2">
    <location>
        <begin position="79"/>
        <end position="100"/>
    </location>
</feature>
<protein>
    <submittedName>
        <fullName evidence="4">Uncharacterized protein LOC117140921 isoform X1</fullName>
    </submittedName>
</protein>
<feature type="region of interest" description="Disordered" evidence="1">
    <location>
        <begin position="168"/>
        <end position="212"/>
    </location>
</feature>
<keyword evidence="3" id="KW-1185">Reference proteome</keyword>
<keyword evidence="2" id="KW-0472">Membrane</keyword>
<reference evidence="4" key="1">
    <citation type="submission" date="2025-08" db="UniProtKB">
        <authorList>
            <consortium name="RefSeq"/>
        </authorList>
    </citation>
    <scope>IDENTIFICATION</scope>
    <source>
        <strain evidence="4">Mau12</strain>
        <tissue evidence="4">Whole Body</tissue>
    </source>
</reference>